<accession>A0A8J8GD71</accession>
<gene>
    <name evidence="2" type="ORF">HR057_06975</name>
</gene>
<protein>
    <submittedName>
        <fullName evidence="2">DUF3941 domain-containing protein</fullName>
    </submittedName>
</protein>
<evidence type="ECO:0000313" key="2">
    <source>
        <dbReference type="EMBL" id="NSL51512.1"/>
    </source>
</evidence>
<comment type="caution">
    <text evidence="2">The sequence shown here is derived from an EMBL/GenBank/DDBJ whole genome shotgun (WGS) entry which is preliminary data.</text>
</comment>
<feature type="region of interest" description="Disordered" evidence="1">
    <location>
        <begin position="1"/>
        <end position="47"/>
    </location>
</feature>
<dbReference type="AlphaFoldDB" id="A0A8J8GD71"/>
<reference evidence="2" key="1">
    <citation type="submission" date="2020-06" db="EMBL/GenBank/DDBJ databases">
        <title>A novel thermopfilic bacterium from Erzurum, Turkey.</title>
        <authorList>
            <person name="Adiguzel A."/>
            <person name="Ay H."/>
            <person name="Baltaci M.O."/>
        </authorList>
    </citation>
    <scope>NUCLEOTIDE SEQUENCE</scope>
    <source>
        <strain evidence="2">P2</strain>
    </source>
</reference>
<feature type="compositionally biased region" description="Basic and acidic residues" evidence="1">
    <location>
        <begin position="7"/>
        <end position="33"/>
    </location>
</feature>
<sequence>MQPWNSIEKDNDKKPQDNNAKRQKKNEMREKNRQAGKHQFSKETDHL</sequence>
<dbReference type="RefSeq" id="WP_173730712.1">
    <property type="nucleotide sequence ID" value="NZ_JABTTE010000006.1"/>
</dbReference>
<dbReference type="EMBL" id="JABTTE010000006">
    <property type="protein sequence ID" value="NSL51512.1"/>
    <property type="molecule type" value="Genomic_DNA"/>
</dbReference>
<proteinExistence type="predicted"/>
<organism evidence="2 3">
    <name type="scientific">Calidifontibacillus erzurumensis</name>
    <dbReference type="NCBI Taxonomy" id="2741433"/>
    <lineage>
        <taxon>Bacteria</taxon>
        <taxon>Bacillati</taxon>
        <taxon>Bacillota</taxon>
        <taxon>Bacilli</taxon>
        <taxon>Bacillales</taxon>
        <taxon>Bacillaceae</taxon>
        <taxon>Calidifontibacillus/Schinkia group</taxon>
        <taxon>Calidifontibacillus</taxon>
    </lineage>
</organism>
<dbReference type="Proteomes" id="UP000625804">
    <property type="component" value="Unassembled WGS sequence"/>
</dbReference>
<name>A0A8J8GD71_9BACI</name>
<evidence type="ECO:0000256" key="1">
    <source>
        <dbReference type="SAM" id="MobiDB-lite"/>
    </source>
</evidence>
<evidence type="ECO:0000313" key="3">
    <source>
        <dbReference type="Proteomes" id="UP000625804"/>
    </source>
</evidence>
<keyword evidence="3" id="KW-1185">Reference proteome</keyword>